<dbReference type="GeneID" id="109724037"/>
<feature type="region of interest" description="Disordered" evidence="1">
    <location>
        <begin position="127"/>
        <end position="173"/>
    </location>
</feature>
<dbReference type="Proteomes" id="UP000515123">
    <property type="component" value="Linkage group 2"/>
</dbReference>
<dbReference type="AlphaFoldDB" id="A0A6P5GRZ0"/>
<reference evidence="2" key="1">
    <citation type="journal article" date="2015" name="Nat. Genet.">
        <title>The pineapple genome and the evolution of CAM photosynthesis.</title>
        <authorList>
            <person name="Ming R."/>
            <person name="VanBuren R."/>
            <person name="Wai C.M."/>
            <person name="Tang H."/>
            <person name="Schatz M.C."/>
            <person name="Bowers J.E."/>
            <person name="Lyons E."/>
            <person name="Wang M.L."/>
            <person name="Chen J."/>
            <person name="Biggers E."/>
            <person name="Zhang J."/>
            <person name="Huang L."/>
            <person name="Zhang L."/>
            <person name="Miao W."/>
            <person name="Zhang J."/>
            <person name="Ye Z."/>
            <person name="Miao C."/>
            <person name="Lin Z."/>
            <person name="Wang H."/>
            <person name="Zhou H."/>
            <person name="Yim W.C."/>
            <person name="Priest H.D."/>
            <person name="Zheng C."/>
            <person name="Woodhouse M."/>
            <person name="Edger P.P."/>
            <person name="Guyot R."/>
            <person name="Guo H.B."/>
            <person name="Guo H."/>
            <person name="Zheng G."/>
            <person name="Singh R."/>
            <person name="Sharma A."/>
            <person name="Min X."/>
            <person name="Zheng Y."/>
            <person name="Lee H."/>
            <person name="Gurtowski J."/>
            <person name="Sedlazeck F.J."/>
            <person name="Harkess A."/>
            <person name="McKain M.R."/>
            <person name="Liao Z."/>
            <person name="Fang J."/>
            <person name="Liu J."/>
            <person name="Zhang X."/>
            <person name="Zhang Q."/>
            <person name="Hu W."/>
            <person name="Qin Y."/>
            <person name="Wang K."/>
            <person name="Chen L.Y."/>
            <person name="Shirley N."/>
            <person name="Lin Y.R."/>
            <person name="Liu L.Y."/>
            <person name="Hernandez A.G."/>
            <person name="Wright C.L."/>
            <person name="Bulone V."/>
            <person name="Tuskan G.A."/>
            <person name="Heath K."/>
            <person name="Zee F."/>
            <person name="Moore P.H."/>
            <person name="Sunkar R."/>
            <person name="Leebens-Mack J.H."/>
            <person name="Mockler T."/>
            <person name="Bennetzen J.L."/>
            <person name="Freeling M."/>
            <person name="Sankoff D."/>
            <person name="Paterson A.H."/>
            <person name="Zhu X."/>
            <person name="Yang X."/>
            <person name="Smith J.A."/>
            <person name="Cushman J.C."/>
            <person name="Paull R.E."/>
            <person name="Yu Q."/>
        </authorList>
    </citation>
    <scope>NUCLEOTIDE SEQUENCE [LARGE SCALE GENOMIC DNA]</scope>
    <source>
        <strain evidence="2">cv. F153</strain>
    </source>
</reference>
<name>A0A6P5GRZ0_ANACO</name>
<evidence type="ECO:0000256" key="1">
    <source>
        <dbReference type="SAM" id="MobiDB-lite"/>
    </source>
</evidence>
<organism evidence="2 3">
    <name type="scientific">Ananas comosus</name>
    <name type="common">Pineapple</name>
    <name type="synonym">Ananas ananas</name>
    <dbReference type="NCBI Taxonomy" id="4615"/>
    <lineage>
        <taxon>Eukaryota</taxon>
        <taxon>Viridiplantae</taxon>
        <taxon>Streptophyta</taxon>
        <taxon>Embryophyta</taxon>
        <taxon>Tracheophyta</taxon>
        <taxon>Spermatophyta</taxon>
        <taxon>Magnoliopsida</taxon>
        <taxon>Liliopsida</taxon>
        <taxon>Poales</taxon>
        <taxon>Bromeliaceae</taxon>
        <taxon>Bromelioideae</taxon>
        <taxon>Ananas</taxon>
    </lineage>
</organism>
<evidence type="ECO:0000313" key="3">
    <source>
        <dbReference type="RefSeq" id="XP_020108245.1"/>
    </source>
</evidence>
<proteinExistence type="predicted"/>
<dbReference type="RefSeq" id="XP_020108245.1">
    <property type="nucleotide sequence ID" value="XM_020252656.1"/>
</dbReference>
<accession>A0A6P5GRZ0</accession>
<keyword evidence="2" id="KW-1185">Reference proteome</keyword>
<reference evidence="3" key="2">
    <citation type="submission" date="2025-08" db="UniProtKB">
        <authorList>
            <consortium name="RefSeq"/>
        </authorList>
    </citation>
    <scope>IDENTIFICATION</scope>
    <source>
        <tissue evidence="3">Leaf</tissue>
    </source>
</reference>
<feature type="region of interest" description="Disordered" evidence="1">
    <location>
        <begin position="1"/>
        <end position="66"/>
    </location>
</feature>
<evidence type="ECO:0000313" key="2">
    <source>
        <dbReference type="Proteomes" id="UP000515123"/>
    </source>
</evidence>
<protein>
    <submittedName>
        <fullName evidence="3">DNA-binding protein EMBP-1-like</fullName>
    </submittedName>
</protein>
<feature type="compositionally biased region" description="Gly residues" evidence="1">
    <location>
        <begin position="28"/>
        <end position="43"/>
    </location>
</feature>
<feature type="region of interest" description="Disordered" evidence="1">
    <location>
        <begin position="81"/>
        <end position="104"/>
    </location>
</feature>
<gene>
    <name evidence="3" type="primary">LOC109724037</name>
</gene>
<sequence length="173" mass="17639">MEPQARLGSSLPENPQGDSSAVAALGTAQGGGDRPPEVGGGATGWPKVVAARGRGRRPTSAWAQSRRQQAVGAAAAALRAAQGDGGRLPEVEEMPQGWPGVAATRGEGRTVSFAWARPSWAQDAAAAVAMPRGDGGRRGGLPGHRGDTGMVQGDDCSLRSVRNPRGRKIEGEG</sequence>